<feature type="transmembrane region" description="Helical" evidence="1">
    <location>
        <begin position="171"/>
        <end position="188"/>
    </location>
</feature>
<feature type="transmembrane region" description="Helical" evidence="1">
    <location>
        <begin position="143"/>
        <end position="166"/>
    </location>
</feature>
<proteinExistence type="predicted"/>
<dbReference type="KEGG" id="spoa:EQM13_11830"/>
<dbReference type="OrthoDB" id="2584645at2"/>
<evidence type="ECO:0000313" key="3">
    <source>
        <dbReference type="Proteomes" id="UP000287969"/>
    </source>
</evidence>
<feature type="transmembrane region" description="Helical" evidence="1">
    <location>
        <begin position="17"/>
        <end position="39"/>
    </location>
</feature>
<evidence type="ECO:0000313" key="2">
    <source>
        <dbReference type="EMBL" id="QAT62230.1"/>
    </source>
</evidence>
<dbReference type="AlphaFoldDB" id="A0A410QE18"/>
<dbReference type="Proteomes" id="UP000287969">
    <property type="component" value="Chromosome"/>
</dbReference>
<keyword evidence="3" id="KW-1185">Reference proteome</keyword>
<accession>A0A410QE18</accession>
<feature type="transmembrane region" description="Helical" evidence="1">
    <location>
        <begin position="104"/>
        <end position="131"/>
    </location>
</feature>
<reference evidence="3" key="1">
    <citation type="submission" date="2019-01" db="EMBL/GenBank/DDBJ databases">
        <title>Draft genomes of a novel of Sporanaerobacter strains.</title>
        <authorList>
            <person name="Ma S."/>
        </authorList>
    </citation>
    <scope>NUCLEOTIDE SEQUENCE [LARGE SCALE GENOMIC DNA]</scope>
    <source>
        <strain evidence="3">NJN-17</strain>
    </source>
</reference>
<keyword evidence="1" id="KW-1133">Transmembrane helix</keyword>
<dbReference type="RefSeq" id="WP_128752761.1">
    <property type="nucleotide sequence ID" value="NZ_CP035282.1"/>
</dbReference>
<gene>
    <name evidence="2" type="ORF">EQM13_11830</name>
</gene>
<protein>
    <submittedName>
        <fullName evidence="2">ABC transporter permease</fullName>
    </submittedName>
</protein>
<evidence type="ECO:0000256" key="1">
    <source>
        <dbReference type="SAM" id="Phobius"/>
    </source>
</evidence>
<name>A0A410QE18_9FIRM</name>
<feature type="transmembrane region" description="Helical" evidence="1">
    <location>
        <begin position="242"/>
        <end position="262"/>
    </location>
</feature>
<keyword evidence="1" id="KW-0812">Transmembrane</keyword>
<feature type="transmembrane region" description="Helical" evidence="1">
    <location>
        <begin position="59"/>
        <end position="83"/>
    </location>
</feature>
<dbReference type="Pfam" id="PF12730">
    <property type="entry name" value="ABC2_membrane_4"/>
    <property type="match status" value="1"/>
</dbReference>
<organism evidence="2 3">
    <name type="scientific">Acidilutibacter cellobiosedens</name>
    <dbReference type="NCBI Taxonomy" id="2507161"/>
    <lineage>
        <taxon>Bacteria</taxon>
        <taxon>Bacillati</taxon>
        <taxon>Bacillota</taxon>
        <taxon>Tissierellia</taxon>
        <taxon>Tissierellales</taxon>
        <taxon>Acidilutibacteraceae</taxon>
        <taxon>Acidilutibacter</taxon>
    </lineage>
</organism>
<sequence>MLKIIHCEFAKLKRKHFVFLVILAALLFPIPMTAMFLLLPRLHDKYPTAAMQFDGMWQSVLGFGIQMLLPCILGVLAAILFFMERDNNTFKNLRAIPVTSKQMVVGKIAVLFIFSIIFCLASTIVSILLGGVFFEVTGVFYKLWMSVLMGIMVTAGTLPLVIVIVLFNKTYIFSVLLCIFYSVLNSFAEFMMTELPKAVVFALPVPLINLWSSNDMQNHVIMGDADDLLMFKSLDLIPSTKLTFTILAVMAFTSVGIIIYLYKKWEEC</sequence>
<keyword evidence="1" id="KW-0472">Membrane</keyword>
<dbReference type="EMBL" id="CP035282">
    <property type="protein sequence ID" value="QAT62230.1"/>
    <property type="molecule type" value="Genomic_DNA"/>
</dbReference>